<gene>
    <name evidence="5" type="ORF">SAMN02745123_04051</name>
</gene>
<dbReference type="Gene3D" id="2.60.40.10">
    <property type="entry name" value="Immunoglobulins"/>
    <property type="match status" value="3"/>
</dbReference>
<feature type="non-terminal residue" evidence="5">
    <location>
        <position position="1"/>
    </location>
</feature>
<dbReference type="CDD" id="cd00063">
    <property type="entry name" value="FN3"/>
    <property type="match status" value="1"/>
</dbReference>
<dbReference type="InterPro" id="IPR007110">
    <property type="entry name" value="Ig-like_dom"/>
</dbReference>
<evidence type="ECO:0000256" key="1">
    <source>
        <dbReference type="ARBA" id="ARBA00022737"/>
    </source>
</evidence>
<dbReference type="SMART" id="SM00409">
    <property type="entry name" value="IG"/>
    <property type="match status" value="1"/>
</dbReference>
<feature type="non-terminal residue" evidence="5">
    <location>
        <position position="484"/>
    </location>
</feature>
<name>A0A1M6XL42_9FIRM</name>
<accession>A0A1M6XL42</accession>
<dbReference type="SUPFAM" id="SSF48726">
    <property type="entry name" value="Immunoglobulin"/>
    <property type="match status" value="1"/>
</dbReference>
<dbReference type="Pfam" id="PF00041">
    <property type="entry name" value="fn3"/>
    <property type="match status" value="1"/>
</dbReference>
<dbReference type="InterPro" id="IPR003599">
    <property type="entry name" value="Ig_sub"/>
</dbReference>
<feature type="domain" description="Fibronectin type-III" evidence="4">
    <location>
        <begin position="188"/>
        <end position="277"/>
    </location>
</feature>
<dbReference type="Pfam" id="PF13927">
    <property type="entry name" value="Ig_3"/>
    <property type="match status" value="1"/>
</dbReference>
<dbReference type="InterPro" id="IPR050964">
    <property type="entry name" value="Striated_Muscle_Regulatory"/>
</dbReference>
<dbReference type="PRINTS" id="PR00014">
    <property type="entry name" value="FNTYPEIII"/>
</dbReference>
<dbReference type="RefSeq" id="WP_238456893.1">
    <property type="nucleotide sequence ID" value="NZ_FRAR01000058.1"/>
</dbReference>
<protein>
    <submittedName>
        <fullName evidence="5">Immunoglobulin I-set domain-containing protein</fullName>
    </submittedName>
</protein>
<proteinExistence type="predicted"/>
<dbReference type="PANTHER" id="PTHR13817:SF151">
    <property type="entry name" value="TITIN"/>
    <property type="match status" value="1"/>
</dbReference>
<dbReference type="SUPFAM" id="SSF49265">
    <property type="entry name" value="Fibronectin type III"/>
    <property type="match status" value="1"/>
</dbReference>
<dbReference type="PANTHER" id="PTHR13817">
    <property type="entry name" value="TITIN"/>
    <property type="match status" value="1"/>
</dbReference>
<feature type="region of interest" description="Disordered" evidence="2">
    <location>
        <begin position="261"/>
        <end position="298"/>
    </location>
</feature>
<dbReference type="PROSITE" id="PS50853">
    <property type="entry name" value="FN3"/>
    <property type="match status" value="1"/>
</dbReference>
<evidence type="ECO:0000259" key="3">
    <source>
        <dbReference type="PROSITE" id="PS50835"/>
    </source>
</evidence>
<dbReference type="AlphaFoldDB" id="A0A1M6XL42"/>
<evidence type="ECO:0000256" key="2">
    <source>
        <dbReference type="SAM" id="MobiDB-lite"/>
    </source>
</evidence>
<sequence length="484" mass="50226">ILSDSATLTINPGTTDPVAPSITDQPQNQTVTIGQTATFTVTAAGSEPLNYQWKKDGIDIAGATSATLDIVNAQTSDAGIYTVEVSNDAGNIITDPATLTVNEPGDLNLLLTPGDRLVRLDWNEVPESVSYYVYQDTSYVQTVAGGVCNYEVTSLINGQTYTFEVRAIDDHDDVIATSGNHSTTPRTMPGTPTNVTATAGNGQATVSFSAPASNGGSPITGYTVTASPGNSTATGTSSPITVTGLSNGTSYTFTVKATNAAGNSAQSAPSNSVTPYKSSTGGSRGSSTPSTPPTSGVNVTVNGKGETIAAVDTTKVGGKTIITAAIDDQQLAERLKQEGRKAVVTIPVTTKADVVIGRLNGQIVKNMEGQEAILEITTNNVSYVLPAAQINIDSVSSQFGRQAELKDILIDVKIAASTLEARNNNQMVVDPVEFVITATNAGKTVESTKFNTYVERIIALPEGVDASKITTGVVFNRDGSFSHV</sequence>
<dbReference type="InterPro" id="IPR003598">
    <property type="entry name" value="Ig_sub2"/>
</dbReference>
<dbReference type="Proteomes" id="UP000183997">
    <property type="component" value="Unassembled WGS sequence"/>
</dbReference>
<dbReference type="PROSITE" id="PS50835">
    <property type="entry name" value="IG_LIKE"/>
    <property type="match status" value="1"/>
</dbReference>
<dbReference type="EMBL" id="FRAR01000058">
    <property type="protein sequence ID" value="SHL06732.1"/>
    <property type="molecule type" value="Genomic_DNA"/>
</dbReference>
<evidence type="ECO:0000259" key="4">
    <source>
        <dbReference type="PROSITE" id="PS50853"/>
    </source>
</evidence>
<dbReference type="InterPro" id="IPR036179">
    <property type="entry name" value="Ig-like_dom_sf"/>
</dbReference>
<dbReference type="InterPro" id="IPR036116">
    <property type="entry name" value="FN3_sf"/>
</dbReference>
<organism evidence="5 6">
    <name type="scientific">Desulforamulus aeronauticus DSM 10349</name>
    <dbReference type="NCBI Taxonomy" id="1121421"/>
    <lineage>
        <taxon>Bacteria</taxon>
        <taxon>Bacillati</taxon>
        <taxon>Bacillota</taxon>
        <taxon>Clostridia</taxon>
        <taxon>Eubacteriales</taxon>
        <taxon>Peptococcaceae</taxon>
        <taxon>Desulforamulus</taxon>
    </lineage>
</organism>
<reference evidence="6" key="1">
    <citation type="submission" date="2016-11" db="EMBL/GenBank/DDBJ databases">
        <authorList>
            <person name="Varghese N."/>
            <person name="Submissions S."/>
        </authorList>
    </citation>
    <scope>NUCLEOTIDE SEQUENCE [LARGE SCALE GENOMIC DNA]</scope>
    <source>
        <strain evidence="6">DSM 10349</strain>
    </source>
</reference>
<feature type="compositionally biased region" description="Polar residues" evidence="2">
    <location>
        <begin position="261"/>
        <end position="277"/>
    </location>
</feature>
<dbReference type="InterPro" id="IPR003961">
    <property type="entry name" value="FN3_dom"/>
</dbReference>
<dbReference type="SMART" id="SM00060">
    <property type="entry name" value="FN3"/>
    <property type="match status" value="2"/>
</dbReference>
<evidence type="ECO:0000313" key="6">
    <source>
        <dbReference type="Proteomes" id="UP000183997"/>
    </source>
</evidence>
<evidence type="ECO:0000313" key="5">
    <source>
        <dbReference type="EMBL" id="SHL06732.1"/>
    </source>
</evidence>
<keyword evidence="1" id="KW-0677">Repeat</keyword>
<dbReference type="SMART" id="SM00408">
    <property type="entry name" value="IGc2"/>
    <property type="match status" value="1"/>
</dbReference>
<feature type="compositionally biased region" description="Low complexity" evidence="2">
    <location>
        <begin position="278"/>
        <end position="296"/>
    </location>
</feature>
<dbReference type="STRING" id="1121421.SAMN02745123_04051"/>
<keyword evidence="6" id="KW-1185">Reference proteome</keyword>
<dbReference type="InterPro" id="IPR013783">
    <property type="entry name" value="Ig-like_fold"/>
</dbReference>
<feature type="domain" description="Ig-like" evidence="3">
    <location>
        <begin position="20"/>
        <end position="100"/>
    </location>
</feature>